<reference evidence="3" key="1">
    <citation type="journal article" date="2015" name="Nat. Plants">
        <title>Genome expansion of Arabis alpina linked with retrotransposition and reduced symmetric DNA methylation.</title>
        <authorList>
            <person name="Willing E.M."/>
            <person name="Rawat V."/>
            <person name="Mandakova T."/>
            <person name="Maumus F."/>
            <person name="James G.V."/>
            <person name="Nordstroem K.J."/>
            <person name="Becker C."/>
            <person name="Warthmann N."/>
            <person name="Chica C."/>
            <person name="Szarzynska B."/>
            <person name="Zytnicki M."/>
            <person name="Albani M.C."/>
            <person name="Kiefer C."/>
            <person name="Bergonzi S."/>
            <person name="Castaings L."/>
            <person name="Mateos J.L."/>
            <person name="Berns M.C."/>
            <person name="Bujdoso N."/>
            <person name="Piofczyk T."/>
            <person name="de Lorenzo L."/>
            <person name="Barrero-Sicilia C."/>
            <person name="Mateos I."/>
            <person name="Piednoel M."/>
            <person name="Hagmann J."/>
            <person name="Chen-Min-Tao R."/>
            <person name="Iglesias-Fernandez R."/>
            <person name="Schuster S.C."/>
            <person name="Alonso-Blanco C."/>
            <person name="Roudier F."/>
            <person name="Carbonero P."/>
            <person name="Paz-Ares J."/>
            <person name="Davis S.J."/>
            <person name="Pecinka A."/>
            <person name="Quesneville H."/>
            <person name="Colot V."/>
            <person name="Lysak M.A."/>
            <person name="Weigel D."/>
            <person name="Coupland G."/>
            <person name="Schneeberger K."/>
        </authorList>
    </citation>
    <scope>NUCLEOTIDE SEQUENCE [LARGE SCALE GENOMIC DNA]</scope>
    <source>
        <strain evidence="3">cv. Pajares</strain>
    </source>
</reference>
<organism evidence="2 3">
    <name type="scientific">Arabis alpina</name>
    <name type="common">Alpine rock-cress</name>
    <dbReference type="NCBI Taxonomy" id="50452"/>
    <lineage>
        <taxon>Eukaryota</taxon>
        <taxon>Viridiplantae</taxon>
        <taxon>Streptophyta</taxon>
        <taxon>Embryophyta</taxon>
        <taxon>Tracheophyta</taxon>
        <taxon>Spermatophyta</taxon>
        <taxon>Magnoliopsida</taxon>
        <taxon>eudicotyledons</taxon>
        <taxon>Gunneridae</taxon>
        <taxon>Pentapetalae</taxon>
        <taxon>rosids</taxon>
        <taxon>malvids</taxon>
        <taxon>Brassicales</taxon>
        <taxon>Brassicaceae</taxon>
        <taxon>Arabideae</taxon>
        <taxon>Arabis</taxon>
    </lineage>
</organism>
<dbReference type="AlphaFoldDB" id="A0A087G7V7"/>
<keyword evidence="3" id="KW-1185">Reference proteome</keyword>
<evidence type="ECO:0000256" key="1">
    <source>
        <dbReference type="SAM" id="MobiDB-lite"/>
    </source>
</evidence>
<feature type="region of interest" description="Disordered" evidence="1">
    <location>
        <begin position="127"/>
        <end position="174"/>
    </location>
</feature>
<evidence type="ECO:0000313" key="3">
    <source>
        <dbReference type="Proteomes" id="UP000029120"/>
    </source>
</evidence>
<gene>
    <name evidence="2" type="ordered locus">AALP_Aa8g185100</name>
</gene>
<name>A0A087G7V7_ARAAL</name>
<accession>A0A087G7V7</accession>
<evidence type="ECO:0000313" key="2">
    <source>
        <dbReference type="EMBL" id="KFK25959.1"/>
    </source>
</evidence>
<dbReference type="Proteomes" id="UP000029120">
    <property type="component" value="Chromosome 8"/>
</dbReference>
<protein>
    <submittedName>
        <fullName evidence="2">Uncharacterized protein</fullName>
    </submittedName>
</protein>
<proteinExistence type="predicted"/>
<dbReference type="EMBL" id="CM002876">
    <property type="protein sequence ID" value="KFK25959.1"/>
    <property type="molecule type" value="Genomic_DNA"/>
</dbReference>
<dbReference type="Gramene" id="KFK25959">
    <property type="protein sequence ID" value="KFK25959"/>
    <property type="gene ID" value="AALP_AA8G185100"/>
</dbReference>
<sequence length="174" mass="18025">MKIQELTDKAKEIVSLKAEARKSAAALLAEAEKSAIALAATEEMEKYSAAIVKTRDGELSKVKAPAVVAHDQTLKTYAASVSVADPSGSLHGGAGSRKAALVSVDGKFSLIGGVGAEVTKSRIEDVAEGAETVGAPEEMRTDEDSQGPRIDALTEDPRLDDVFGETEANGALVT</sequence>